<accession>A0A6G9AFV9</accession>
<sequence>MKLTIFFLLIWFTANLNSLDEPLLKVVRTASDDQIREVERQVLKQYGIKAEVKVINRNDKGEITNLNCIRYDKVGKRTDSCSSDNFGLLIITQHGCKISDLGYEDKI</sequence>
<organism evidence="1 2">
    <name type="scientific">Spirosoma aureum</name>
    <dbReference type="NCBI Taxonomy" id="2692134"/>
    <lineage>
        <taxon>Bacteria</taxon>
        <taxon>Pseudomonadati</taxon>
        <taxon>Bacteroidota</taxon>
        <taxon>Cytophagia</taxon>
        <taxon>Cytophagales</taxon>
        <taxon>Cytophagaceae</taxon>
        <taxon>Spirosoma</taxon>
    </lineage>
</organism>
<dbReference type="EMBL" id="CP050063">
    <property type="protein sequence ID" value="QIP11224.1"/>
    <property type="molecule type" value="Genomic_DNA"/>
</dbReference>
<proteinExistence type="predicted"/>
<keyword evidence="2" id="KW-1185">Reference proteome</keyword>
<name>A0A6G9AFV9_9BACT</name>
<dbReference type="Proteomes" id="UP000501802">
    <property type="component" value="Chromosome"/>
</dbReference>
<protein>
    <submittedName>
        <fullName evidence="1">Uncharacterized protein</fullName>
    </submittedName>
</protein>
<reference evidence="1 2" key="1">
    <citation type="submission" date="2020-03" db="EMBL/GenBank/DDBJ databases">
        <authorList>
            <person name="Kim M.K."/>
        </authorList>
    </citation>
    <scope>NUCLEOTIDE SEQUENCE [LARGE SCALE GENOMIC DNA]</scope>
    <source>
        <strain evidence="1 2">BT328</strain>
    </source>
</reference>
<evidence type="ECO:0000313" key="2">
    <source>
        <dbReference type="Proteomes" id="UP000501802"/>
    </source>
</evidence>
<dbReference type="AlphaFoldDB" id="A0A6G9AFV9"/>
<dbReference type="KEGG" id="spib:G8759_00490"/>
<dbReference type="RefSeq" id="WP_167204254.1">
    <property type="nucleotide sequence ID" value="NZ_CP050063.1"/>
</dbReference>
<gene>
    <name evidence="1" type="ORF">G8759_00490</name>
</gene>
<evidence type="ECO:0000313" key="1">
    <source>
        <dbReference type="EMBL" id="QIP11224.1"/>
    </source>
</evidence>